<dbReference type="GO" id="GO:0016301">
    <property type="term" value="F:kinase activity"/>
    <property type="evidence" value="ECO:0007669"/>
    <property type="project" value="UniProtKB-KW"/>
</dbReference>
<accession>A0A142ES83</accession>
<dbReference type="InterPro" id="IPR000550">
    <property type="entry name" value="Hppk"/>
</dbReference>
<keyword evidence="6" id="KW-0547">Nucleotide-binding</keyword>
<keyword evidence="5" id="KW-0808">Transferase</keyword>
<reference evidence="15" key="1">
    <citation type="submission" date="2015-09" db="EMBL/GenBank/DDBJ databases">
        <title>Complete sequence of Algoriphagus sp. M8-2.</title>
        <authorList>
            <person name="Shintani M."/>
        </authorList>
    </citation>
    <scope>NUCLEOTIDE SEQUENCE [LARGE SCALE GENOMIC DNA]</scope>
    <source>
        <strain evidence="15">M8-2</strain>
    </source>
</reference>
<evidence type="ECO:0000313" key="14">
    <source>
        <dbReference type="EMBL" id="AMQ57988.1"/>
    </source>
</evidence>
<evidence type="ECO:0000256" key="10">
    <source>
        <dbReference type="ARBA" id="ARBA00029409"/>
    </source>
</evidence>
<keyword evidence="8" id="KW-0067">ATP-binding</keyword>
<keyword evidence="15" id="KW-1185">Reference proteome</keyword>
<dbReference type="UniPathway" id="UPA00077">
    <property type="reaction ID" value="UER00155"/>
</dbReference>
<evidence type="ECO:0000256" key="5">
    <source>
        <dbReference type="ARBA" id="ARBA00022679"/>
    </source>
</evidence>
<comment type="function">
    <text evidence="10">Catalyzes the transfer of pyrophosphate from adenosine triphosphate (ATP) to 6-hydroxymethyl-7,8-dihydropterin, an enzymatic step in folate biosynthesis pathway.</text>
</comment>
<dbReference type="Proteomes" id="UP000073816">
    <property type="component" value="Chromosome"/>
</dbReference>
<gene>
    <name evidence="14" type="ORF">AO498_16160</name>
</gene>
<dbReference type="CDD" id="cd00483">
    <property type="entry name" value="HPPK"/>
    <property type="match status" value="1"/>
</dbReference>
<dbReference type="AlphaFoldDB" id="A0A142ES83"/>
<evidence type="ECO:0000259" key="13">
    <source>
        <dbReference type="Pfam" id="PF01288"/>
    </source>
</evidence>
<proteinExistence type="inferred from homology"/>
<dbReference type="InterPro" id="IPR035907">
    <property type="entry name" value="Hppk_sf"/>
</dbReference>
<evidence type="ECO:0000256" key="2">
    <source>
        <dbReference type="ARBA" id="ARBA00005810"/>
    </source>
</evidence>
<evidence type="ECO:0000256" key="6">
    <source>
        <dbReference type="ARBA" id="ARBA00022741"/>
    </source>
</evidence>
<feature type="domain" description="7,8-dihydro-6-hydroxymethylpterin-pyrophosphokinase" evidence="13">
    <location>
        <begin position="6"/>
        <end position="132"/>
    </location>
</feature>
<dbReference type="GO" id="GO:0003848">
    <property type="term" value="F:2-amino-4-hydroxy-6-hydroxymethyldihydropteridine diphosphokinase activity"/>
    <property type="evidence" value="ECO:0007669"/>
    <property type="project" value="UniProtKB-EC"/>
</dbReference>
<dbReference type="PATRIC" id="fig|1727163.4.peg.3393"/>
<name>A0A142ES83_9BACT</name>
<dbReference type="NCBIfam" id="TIGR01498">
    <property type="entry name" value="folK"/>
    <property type="match status" value="1"/>
</dbReference>
<dbReference type="GO" id="GO:0005524">
    <property type="term" value="F:ATP binding"/>
    <property type="evidence" value="ECO:0007669"/>
    <property type="project" value="UniProtKB-KW"/>
</dbReference>
<keyword evidence="9" id="KW-0289">Folate biosynthesis</keyword>
<evidence type="ECO:0000313" key="15">
    <source>
        <dbReference type="Proteomes" id="UP000073816"/>
    </source>
</evidence>
<dbReference type="KEGG" id="alm:AO498_16160"/>
<dbReference type="SUPFAM" id="SSF55083">
    <property type="entry name" value="6-hydroxymethyl-7,8-dihydropterin pyrophosphokinase, HPPK"/>
    <property type="match status" value="1"/>
</dbReference>
<dbReference type="RefSeq" id="WP_067549899.1">
    <property type="nucleotide sequence ID" value="NZ_CP012836.1"/>
</dbReference>
<evidence type="ECO:0000256" key="3">
    <source>
        <dbReference type="ARBA" id="ARBA00013253"/>
    </source>
</evidence>
<dbReference type="Pfam" id="PF01288">
    <property type="entry name" value="HPPK"/>
    <property type="match status" value="1"/>
</dbReference>
<sequence>MQTEVVLCFGGNKGNREELIQQALGSIKDKFHLVQCSKVYESAPWGGVAVGKFLNQVAIISTSMSAESVLDILQQIEIQLGRTRVETWGDRTMDIDIIFFGDSIIQSDRLIIPHPFLGERKFVLVPLVELIPDRKHPVSGKSMLELLQECEDQSEVVPAF</sequence>
<evidence type="ECO:0000256" key="1">
    <source>
        <dbReference type="ARBA" id="ARBA00005051"/>
    </source>
</evidence>
<evidence type="ECO:0000256" key="7">
    <source>
        <dbReference type="ARBA" id="ARBA00022777"/>
    </source>
</evidence>
<keyword evidence="7 14" id="KW-0418">Kinase</keyword>
<comment type="similarity">
    <text evidence="2">Belongs to the HPPK family.</text>
</comment>
<dbReference type="GO" id="GO:0046654">
    <property type="term" value="P:tetrahydrofolate biosynthetic process"/>
    <property type="evidence" value="ECO:0007669"/>
    <property type="project" value="UniProtKB-UniPathway"/>
</dbReference>
<evidence type="ECO:0000256" key="8">
    <source>
        <dbReference type="ARBA" id="ARBA00022840"/>
    </source>
</evidence>
<comment type="pathway">
    <text evidence="1">Cofactor biosynthesis; tetrahydrofolate biosynthesis; 2-amino-4-hydroxy-6-hydroxymethyl-7,8-dihydropteridine diphosphate from 7,8-dihydroneopterin triphosphate: step 4/4.</text>
</comment>
<dbReference type="EMBL" id="CP012836">
    <property type="protein sequence ID" value="AMQ57988.1"/>
    <property type="molecule type" value="Genomic_DNA"/>
</dbReference>
<evidence type="ECO:0000256" key="9">
    <source>
        <dbReference type="ARBA" id="ARBA00022909"/>
    </source>
</evidence>
<evidence type="ECO:0000256" key="12">
    <source>
        <dbReference type="ARBA" id="ARBA00033413"/>
    </source>
</evidence>
<organism evidence="14 15">
    <name type="scientific">Algoriphagus sanaruensis</name>
    <dbReference type="NCBI Taxonomy" id="1727163"/>
    <lineage>
        <taxon>Bacteria</taxon>
        <taxon>Pseudomonadati</taxon>
        <taxon>Bacteroidota</taxon>
        <taxon>Cytophagia</taxon>
        <taxon>Cytophagales</taxon>
        <taxon>Cyclobacteriaceae</taxon>
        <taxon>Algoriphagus</taxon>
    </lineage>
</organism>
<dbReference type="PANTHER" id="PTHR43071">
    <property type="entry name" value="2-AMINO-4-HYDROXY-6-HYDROXYMETHYLDIHYDROPTERIDINE PYROPHOSPHOKINASE"/>
    <property type="match status" value="1"/>
</dbReference>
<dbReference type="Gene3D" id="3.30.70.560">
    <property type="entry name" value="7,8-Dihydro-6-hydroxymethylpterin-pyrophosphokinase HPPK"/>
    <property type="match status" value="1"/>
</dbReference>
<evidence type="ECO:0000256" key="4">
    <source>
        <dbReference type="ARBA" id="ARBA00016218"/>
    </source>
</evidence>
<protein>
    <recommendedName>
        <fullName evidence="4">2-amino-4-hydroxy-6-hydroxymethyldihydropteridine pyrophosphokinase</fullName>
        <ecNumber evidence="3">2.7.6.3</ecNumber>
    </recommendedName>
    <alternativeName>
        <fullName evidence="11">6-hydroxymethyl-7,8-dihydropterin pyrophosphokinase</fullName>
    </alternativeName>
    <alternativeName>
        <fullName evidence="12">7,8-dihydro-6-hydroxymethylpterin-pyrophosphokinase</fullName>
    </alternativeName>
</protein>
<dbReference type="OrthoDB" id="9808041at2"/>
<reference evidence="14 15" key="2">
    <citation type="journal article" date="2016" name="Genome Announc.">
        <title>Complete Genome Sequence of Algoriphagus sp. Strain M8-2, Isolated from a Brackish Lake.</title>
        <authorList>
            <person name="Muraguchi Y."/>
            <person name="Kushimoto K."/>
            <person name="Ohtsubo Y."/>
            <person name="Suzuki T."/>
            <person name="Dohra H."/>
            <person name="Kimbara K."/>
            <person name="Shintani M."/>
        </authorList>
    </citation>
    <scope>NUCLEOTIDE SEQUENCE [LARGE SCALE GENOMIC DNA]</scope>
    <source>
        <strain evidence="14 15">M8-2</strain>
    </source>
</reference>
<dbReference type="GO" id="GO:0046656">
    <property type="term" value="P:folic acid biosynthetic process"/>
    <property type="evidence" value="ECO:0007669"/>
    <property type="project" value="UniProtKB-KW"/>
</dbReference>
<dbReference type="STRING" id="1727163.AO498_16160"/>
<dbReference type="PANTHER" id="PTHR43071:SF1">
    <property type="entry name" value="2-AMINO-4-HYDROXY-6-HYDROXYMETHYLDIHYDROPTERIDINE PYROPHOSPHOKINASE"/>
    <property type="match status" value="1"/>
</dbReference>
<dbReference type="EC" id="2.7.6.3" evidence="3"/>
<evidence type="ECO:0000256" key="11">
    <source>
        <dbReference type="ARBA" id="ARBA00029766"/>
    </source>
</evidence>